<dbReference type="InterPro" id="IPR050295">
    <property type="entry name" value="Plant_2OG-oxidoreductases"/>
</dbReference>
<keyword evidence="4 5" id="KW-0408">Iron</keyword>
<dbReference type="InterPro" id="IPR005123">
    <property type="entry name" value="Oxoglu/Fe-dep_dioxygenase_dom"/>
</dbReference>
<dbReference type="Pfam" id="PF14226">
    <property type="entry name" value="DIOX_N"/>
    <property type="match status" value="1"/>
</dbReference>
<dbReference type="GO" id="GO:0046872">
    <property type="term" value="F:metal ion binding"/>
    <property type="evidence" value="ECO:0007669"/>
    <property type="project" value="UniProtKB-KW"/>
</dbReference>
<sequence length="366" mass="41775">MESSRKPMSLGSSLLVPSVQELAKEPMEKIPPRYVRPELNSGIDVDSSAGRGSDQYIEIPVIDFQNLHLGDSSFASELEKLHSACKHWGFFQLVNHGVKSSSVEKMKAELQRFFGLPMEEKKRYWQRPAEVEGFGQAFVLSEEQKLDWNDMFYLTTLPPQLRKPHLYDNLPTSFRETMEAYSLELEKLAKELLGLMARALRMNPKDMEETFEDVFQSMRMNYYPPCPQPEQAIGITPHSDPVGLTILLQVNDMEGLQVRKDGEWVPVKPLPDAFIVNVGDCLEILTNGEYRSIEHRAVVNSTKERLSIATFNSPSMTGEIGPTRSLVTPERPPKFMTIATEKYFRDCFARELDGQSYLDSLRILKM</sequence>
<keyword evidence="2 5" id="KW-0479">Metal-binding</keyword>
<feature type="domain" description="Fe2OG dioxygenase" evidence="6">
    <location>
        <begin position="214"/>
        <end position="314"/>
    </location>
</feature>
<evidence type="ECO:0000313" key="8">
    <source>
        <dbReference type="Proteomes" id="UP000825729"/>
    </source>
</evidence>
<dbReference type="InterPro" id="IPR026992">
    <property type="entry name" value="DIOX_N"/>
</dbReference>
<dbReference type="InterPro" id="IPR027443">
    <property type="entry name" value="IPNS-like_sf"/>
</dbReference>
<name>A0AAV7EIR4_ARIFI</name>
<dbReference type="EMBL" id="JAINDJ010000005">
    <property type="protein sequence ID" value="KAG9447587.1"/>
    <property type="molecule type" value="Genomic_DNA"/>
</dbReference>
<dbReference type="FunFam" id="2.60.120.330:FF:000001">
    <property type="entry name" value="Protein SRG1"/>
    <property type="match status" value="1"/>
</dbReference>
<accession>A0AAV7EIR4</accession>
<evidence type="ECO:0000313" key="7">
    <source>
        <dbReference type="EMBL" id="KAG9447587.1"/>
    </source>
</evidence>
<dbReference type="Pfam" id="PF03171">
    <property type="entry name" value="2OG-FeII_Oxy"/>
    <property type="match status" value="1"/>
</dbReference>
<gene>
    <name evidence="7" type="ORF">H6P81_013715</name>
</gene>
<dbReference type="PROSITE" id="PS51471">
    <property type="entry name" value="FE2OG_OXY"/>
    <property type="match status" value="1"/>
</dbReference>
<dbReference type="InterPro" id="IPR044861">
    <property type="entry name" value="IPNS-like_FE2OG_OXY"/>
</dbReference>
<dbReference type="Proteomes" id="UP000825729">
    <property type="component" value="Unassembled WGS sequence"/>
</dbReference>
<proteinExistence type="inferred from homology"/>
<evidence type="ECO:0000256" key="3">
    <source>
        <dbReference type="ARBA" id="ARBA00023002"/>
    </source>
</evidence>
<evidence type="ECO:0000256" key="4">
    <source>
        <dbReference type="ARBA" id="ARBA00023004"/>
    </source>
</evidence>
<dbReference type="PANTHER" id="PTHR47991">
    <property type="entry name" value="OXOGLUTARATE/IRON-DEPENDENT DIOXYGENASE"/>
    <property type="match status" value="1"/>
</dbReference>
<dbReference type="AlphaFoldDB" id="A0AAV7EIR4"/>
<keyword evidence="3 5" id="KW-0560">Oxidoreductase</keyword>
<dbReference type="GO" id="GO:0016491">
    <property type="term" value="F:oxidoreductase activity"/>
    <property type="evidence" value="ECO:0007669"/>
    <property type="project" value="UniProtKB-KW"/>
</dbReference>
<protein>
    <recommendedName>
        <fullName evidence="6">Fe2OG dioxygenase domain-containing protein</fullName>
    </recommendedName>
</protein>
<dbReference type="SUPFAM" id="SSF51197">
    <property type="entry name" value="Clavaminate synthase-like"/>
    <property type="match status" value="1"/>
</dbReference>
<evidence type="ECO:0000256" key="1">
    <source>
        <dbReference type="ARBA" id="ARBA00008056"/>
    </source>
</evidence>
<keyword evidence="8" id="KW-1185">Reference proteome</keyword>
<evidence type="ECO:0000259" key="6">
    <source>
        <dbReference type="PROSITE" id="PS51471"/>
    </source>
</evidence>
<reference evidence="7 8" key="1">
    <citation type="submission" date="2021-07" db="EMBL/GenBank/DDBJ databases">
        <title>The Aristolochia fimbriata genome: insights into angiosperm evolution, floral development and chemical biosynthesis.</title>
        <authorList>
            <person name="Jiao Y."/>
        </authorList>
    </citation>
    <scope>NUCLEOTIDE SEQUENCE [LARGE SCALE GENOMIC DNA]</scope>
    <source>
        <strain evidence="7">IBCAS-2021</strain>
        <tissue evidence="7">Leaf</tissue>
    </source>
</reference>
<evidence type="ECO:0000256" key="5">
    <source>
        <dbReference type="RuleBase" id="RU003682"/>
    </source>
</evidence>
<organism evidence="7 8">
    <name type="scientific">Aristolochia fimbriata</name>
    <name type="common">White veined hardy Dutchman's pipe vine</name>
    <dbReference type="NCBI Taxonomy" id="158543"/>
    <lineage>
        <taxon>Eukaryota</taxon>
        <taxon>Viridiplantae</taxon>
        <taxon>Streptophyta</taxon>
        <taxon>Embryophyta</taxon>
        <taxon>Tracheophyta</taxon>
        <taxon>Spermatophyta</taxon>
        <taxon>Magnoliopsida</taxon>
        <taxon>Magnoliidae</taxon>
        <taxon>Piperales</taxon>
        <taxon>Aristolochiaceae</taxon>
        <taxon>Aristolochia</taxon>
    </lineage>
</organism>
<dbReference type="Gene3D" id="2.60.120.330">
    <property type="entry name" value="B-lactam Antibiotic, Isopenicillin N Synthase, Chain"/>
    <property type="match status" value="1"/>
</dbReference>
<comment type="caution">
    <text evidence="7">The sequence shown here is derived from an EMBL/GenBank/DDBJ whole genome shotgun (WGS) entry which is preliminary data.</text>
</comment>
<comment type="similarity">
    <text evidence="1 5">Belongs to the iron/ascorbate-dependent oxidoreductase family.</text>
</comment>
<evidence type="ECO:0000256" key="2">
    <source>
        <dbReference type="ARBA" id="ARBA00022723"/>
    </source>
</evidence>